<feature type="domain" description="ABC transmembrane type-1" evidence="10">
    <location>
        <begin position="39"/>
        <end position="324"/>
    </location>
</feature>
<dbReference type="InterPro" id="IPR039421">
    <property type="entry name" value="Type_1_exporter"/>
</dbReference>
<dbReference type="SUPFAM" id="SSF52540">
    <property type="entry name" value="P-loop containing nucleoside triphosphate hydrolases"/>
    <property type="match status" value="1"/>
</dbReference>
<evidence type="ECO:0000259" key="10">
    <source>
        <dbReference type="PROSITE" id="PS50929"/>
    </source>
</evidence>
<dbReference type="Proteomes" id="UP000186455">
    <property type="component" value="Unassembled WGS sequence"/>
</dbReference>
<organism evidence="11 12">
    <name type="scientific">Streptomyces uncialis</name>
    <dbReference type="NCBI Taxonomy" id="1048205"/>
    <lineage>
        <taxon>Bacteria</taxon>
        <taxon>Bacillati</taxon>
        <taxon>Actinomycetota</taxon>
        <taxon>Actinomycetes</taxon>
        <taxon>Kitasatosporales</taxon>
        <taxon>Streptomycetaceae</taxon>
        <taxon>Streptomyces</taxon>
    </lineage>
</organism>
<dbReference type="EMBL" id="LFBV01000007">
    <property type="protein sequence ID" value="OKH92280.1"/>
    <property type="molecule type" value="Genomic_DNA"/>
</dbReference>
<feature type="region of interest" description="Disordered" evidence="7">
    <location>
        <begin position="337"/>
        <end position="369"/>
    </location>
</feature>
<dbReference type="PANTHER" id="PTHR43394:SF1">
    <property type="entry name" value="ATP-BINDING CASSETTE SUB-FAMILY B MEMBER 10, MITOCHONDRIAL"/>
    <property type="match status" value="1"/>
</dbReference>
<dbReference type="SMART" id="SM00382">
    <property type="entry name" value="AAA"/>
    <property type="match status" value="1"/>
</dbReference>
<evidence type="ECO:0000256" key="3">
    <source>
        <dbReference type="ARBA" id="ARBA00022741"/>
    </source>
</evidence>
<evidence type="ECO:0000313" key="11">
    <source>
        <dbReference type="EMBL" id="OKH92280.1"/>
    </source>
</evidence>
<evidence type="ECO:0000256" key="4">
    <source>
        <dbReference type="ARBA" id="ARBA00022840"/>
    </source>
</evidence>
<dbReference type="Pfam" id="PF00005">
    <property type="entry name" value="ABC_tran"/>
    <property type="match status" value="1"/>
</dbReference>
<dbReference type="GO" id="GO:0005524">
    <property type="term" value="F:ATP binding"/>
    <property type="evidence" value="ECO:0007669"/>
    <property type="project" value="UniProtKB-KW"/>
</dbReference>
<dbReference type="STRING" id="1048205.AB852_25500"/>
<keyword evidence="4" id="KW-0067">ATP-binding</keyword>
<dbReference type="PANTHER" id="PTHR43394">
    <property type="entry name" value="ATP-DEPENDENT PERMEASE MDL1, MITOCHONDRIAL"/>
    <property type="match status" value="1"/>
</dbReference>
<dbReference type="GO" id="GO:0015421">
    <property type="term" value="F:ABC-type oligopeptide transporter activity"/>
    <property type="evidence" value="ECO:0007669"/>
    <property type="project" value="TreeGrafter"/>
</dbReference>
<evidence type="ECO:0000313" key="12">
    <source>
        <dbReference type="Proteomes" id="UP000186455"/>
    </source>
</evidence>
<dbReference type="AlphaFoldDB" id="A0A1Q4V3I7"/>
<feature type="domain" description="ABC transporter" evidence="9">
    <location>
        <begin position="387"/>
        <end position="606"/>
    </location>
</feature>
<feature type="transmembrane region" description="Helical" evidence="8">
    <location>
        <begin position="78"/>
        <end position="100"/>
    </location>
</feature>
<dbReference type="InterPro" id="IPR003593">
    <property type="entry name" value="AAA+_ATPase"/>
</dbReference>
<dbReference type="PROSITE" id="PS50929">
    <property type="entry name" value="ABC_TM1F"/>
    <property type="match status" value="1"/>
</dbReference>
<dbReference type="InterPro" id="IPR036640">
    <property type="entry name" value="ABC1_TM_sf"/>
</dbReference>
<keyword evidence="5 8" id="KW-1133">Transmembrane helix</keyword>
<dbReference type="Gene3D" id="1.20.1560.10">
    <property type="entry name" value="ABC transporter type 1, transmembrane domain"/>
    <property type="match status" value="1"/>
</dbReference>
<dbReference type="GO" id="GO:0016887">
    <property type="term" value="F:ATP hydrolysis activity"/>
    <property type="evidence" value="ECO:0007669"/>
    <property type="project" value="InterPro"/>
</dbReference>
<evidence type="ECO:0000256" key="8">
    <source>
        <dbReference type="SAM" id="Phobius"/>
    </source>
</evidence>
<keyword evidence="6 8" id="KW-0472">Membrane</keyword>
<keyword evidence="3" id="KW-0547">Nucleotide-binding</keyword>
<evidence type="ECO:0000256" key="1">
    <source>
        <dbReference type="ARBA" id="ARBA00004651"/>
    </source>
</evidence>
<proteinExistence type="predicted"/>
<dbReference type="Gene3D" id="3.40.50.300">
    <property type="entry name" value="P-loop containing nucleotide triphosphate hydrolases"/>
    <property type="match status" value="1"/>
</dbReference>
<comment type="subcellular location">
    <subcellularLocation>
        <location evidence="1">Cell membrane</location>
        <topology evidence="1">Multi-pass membrane protein</topology>
    </subcellularLocation>
</comment>
<accession>A0A1Q4V3I7</accession>
<sequence length="623" mass="64530">MPETVAVPRFDGRSLPVAPGGQVAAELWEMLRGRRLALAGILVLFLAEAATSLVFPLVVGRLLDAVIAADGAGVPGSFWWQVALLAGAAVAAGALTWVAAGALARLAETVIAELREAFVAAALGLPRSVVEAAGAGDVVTRAGDDIAEVSGTLPEVLPRLCASAFTIVLVGAGLGALDPWYVLGFAVTVPLYAVTVRWYLRTAPEVYAAERAARSTRGRHILGTLAELPTVTAHRLEQRQSAQVRDATWQTVRWAMRTRIVQNRLFGRLNITEAVGLAAVLAIGVRLALTGEATPGEVTAAALLFLRAVAPVAALLFVMDDAQSCLAALGRLIGVTRRPGPRAGEEPTPPADREEGRGTDTARPGEAPRGVGVAAVEAACRDAVAAVETVDVRFAYRRDSPVLSGVGLRIARGEVVAVVGATGSGKSTLASLVAGVHEPLAGSVVRGVPRTGIMTVTQETHVFAGTLRDNLTLTAPGSDDERILRALAVVGATALVSTLPEGLDTPVGHGGHPLTAAQAQHTALARLVLAEAELVILDEATADAGLLERAAAAAVRGRAALVIAHRLSQTATADRILVLDAGRVVETGTHDELVAAEGTYARLWRTWSTGRPTTTPSADVDGR</sequence>
<feature type="transmembrane region" description="Helical" evidence="8">
    <location>
        <begin position="36"/>
        <end position="58"/>
    </location>
</feature>
<feature type="transmembrane region" description="Helical" evidence="8">
    <location>
        <begin position="300"/>
        <end position="319"/>
    </location>
</feature>
<dbReference type="InterPro" id="IPR027417">
    <property type="entry name" value="P-loop_NTPase"/>
</dbReference>
<dbReference type="InterPro" id="IPR011527">
    <property type="entry name" value="ABC1_TM_dom"/>
</dbReference>
<evidence type="ECO:0000259" key="9">
    <source>
        <dbReference type="PROSITE" id="PS50893"/>
    </source>
</evidence>
<dbReference type="SUPFAM" id="SSF90123">
    <property type="entry name" value="ABC transporter transmembrane region"/>
    <property type="match status" value="1"/>
</dbReference>
<dbReference type="PROSITE" id="PS50893">
    <property type="entry name" value="ABC_TRANSPORTER_2"/>
    <property type="match status" value="1"/>
</dbReference>
<evidence type="ECO:0000256" key="7">
    <source>
        <dbReference type="SAM" id="MobiDB-lite"/>
    </source>
</evidence>
<evidence type="ECO:0000256" key="5">
    <source>
        <dbReference type="ARBA" id="ARBA00022989"/>
    </source>
</evidence>
<feature type="transmembrane region" description="Helical" evidence="8">
    <location>
        <begin position="156"/>
        <end position="174"/>
    </location>
</feature>
<dbReference type="RefSeq" id="WP_073792604.1">
    <property type="nucleotide sequence ID" value="NZ_LFBV01000007.1"/>
</dbReference>
<feature type="compositionally biased region" description="Basic and acidic residues" evidence="7">
    <location>
        <begin position="351"/>
        <end position="360"/>
    </location>
</feature>
<evidence type="ECO:0000256" key="6">
    <source>
        <dbReference type="ARBA" id="ARBA00023136"/>
    </source>
</evidence>
<evidence type="ECO:0000256" key="2">
    <source>
        <dbReference type="ARBA" id="ARBA00022692"/>
    </source>
</evidence>
<keyword evidence="12" id="KW-1185">Reference proteome</keyword>
<feature type="transmembrane region" description="Helical" evidence="8">
    <location>
        <begin position="180"/>
        <end position="200"/>
    </location>
</feature>
<dbReference type="CDD" id="cd07346">
    <property type="entry name" value="ABC_6TM_exporters"/>
    <property type="match status" value="1"/>
</dbReference>
<feature type="transmembrane region" description="Helical" evidence="8">
    <location>
        <begin position="265"/>
        <end position="288"/>
    </location>
</feature>
<protein>
    <submittedName>
        <fullName evidence="11">ABC transporter ATPase</fullName>
    </submittedName>
</protein>
<keyword evidence="2 8" id="KW-0812">Transmembrane</keyword>
<reference evidence="11 12" key="1">
    <citation type="submission" date="2015-06" db="EMBL/GenBank/DDBJ databases">
        <title>Cloning and characterization of the uncialamcin biosynthetic gene cluster.</title>
        <authorList>
            <person name="Yan X."/>
            <person name="Huang T."/>
            <person name="Ge H."/>
            <person name="Shen B."/>
        </authorList>
    </citation>
    <scope>NUCLEOTIDE SEQUENCE [LARGE SCALE GENOMIC DNA]</scope>
    <source>
        <strain evidence="11 12">DCA2648</strain>
    </source>
</reference>
<dbReference type="InterPro" id="IPR003439">
    <property type="entry name" value="ABC_transporter-like_ATP-bd"/>
</dbReference>
<gene>
    <name evidence="11" type="ORF">AB852_25500</name>
</gene>
<comment type="caution">
    <text evidence="11">The sequence shown here is derived from an EMBL/GenBank/DDBJ whole genome shotgun (WGS) entry which is preliminary data.</text>
</comment>
<name>A0A1Q4V3I7_9ACTN</name>
<dbReference type="GO" id="GO:0005886">
    <property type="term" value="C:plasma membrane"/>
    <property type="evidence" value="ECO:0007669"/>
    <property type="project" value="UniProtKB-SubCell"/>
</dbReference>
<dbReference type="Pfam" id="PF00664">
    <property type="entry name" value="ABC_membrane"/>
    <property type="match status" value="1"/>
</dbReference>